<dbReference type="PANTHER" id="PTHR47163:SF2">
    <property type="entry name" value="SI:DKEY-17M8.2"/>
    <property type="match status" value="1"/>
</dbReference>
<dbReference type="EMBL" id="KK365164">
    <property type="protein sequence ID" value="KCZ80741.1"/>
    <property type="molecule type" value="Genomic_DNA"/>
</dbReference>
<name>A0A059F193_9MICR</name>
<protein>
    <submittedName>
        <fullName evidence="1">Uncharacterized protein</fullName>
    </submittedName>
</protein>
<dbReference type="AlphaFoldDB" id="A0A059F193"/>
<proteinExistence type="predicted"/>
<feature type="non-terminal residue" evidence="1">
    <location>
        <position position="171"/>
    </location>
</feature>
<gene>
    <name evidence="1" type="ORF">H312_01840</name>
</gene>
<dbReference type="PANTHER" id="PTHR47163">
    <property type="entry name" value="DDE_TNP_IS1595 DOMAIN-CONTAINING PROTEIN"/>
    <property type="match status" value="1"/>
</dbReference>
<dbReference type="InterPro" id="IPR053164">
    <property type="entry name" value="IS1016-like_transposase"/>
</dbReference>
<sequence length="171" mass="19895">MGFLDDIDYDDLVILLKNESSAIEFAQIVGLIPRERLCTCGASMYMRSRTSGKNKGFYFRCSERSCRKEVSIKKDTFFENSHLEISVILKIIYKFVVDEGNFENNKKNLKVKQDKTLVDWLEKCRNVCLDYFILNPTLIGGDGIIVEIDECHLVKRKYHRGRLVNEIWILG</sequence>
<evidence type="ECO:0000313" key="1">
    <source>
        <dbReference type="EMBL" id="KCZ80741.1"/>
    </source>
</evidence>
<organism evidence="1 2">
    <name type="scientific">Anncaliia algerae PRA339</name>
    <dbReference type="NCBI Taxonomy" id="1288291"/>
    <lineage>
        <taxon>Eukaryota</taxon>
        <taxon>Fungi</taxon>
        <taxon>Fungi incertae sedis</taxon>
        <taxon>Microsporidia</taxon>
        <taxon>Tubulinosematoidea</taxon>
        <taxon>Tubulinosematidae</taxon>
        <taxon>Anncaliia</taxon>
    </lineage>
</organism>
<dbReference type="Proteomes" id="UP000030655">
    <property type="component" value="Unassembled WGS sequence"/>
</dbReference>
<dbReference type="VEuPathDB" id="MicrosporidiaDB:H312_01840"/>
<dbReference type="HOGENOM" id="CLU_044348_2_1_1"/>
<accession>A0A059F193</accession>
<reference evidence="2" key="1">
    <citation type="submission" date="2013-02" db="EMBL/GenBank/DDBJ databases">
        <authorList>
            <consortium name="The Broad Institute Genome Sequencing Platform"/>
            <person name="Cuomo C."/>
            <person name="Becnel J."/>
            <person name="Sanscrainte N."/>
            <person name="Walker B."/>
            <person name="Young S.K."/>
            <person name="Zeng Q."/>
            <person name="Gargeya S."/>
            <person name="Fitzgerald M."/>
            <person name="Haas B."/>
            <person name="Abouelleil A."/>
            <person name="Alvarado L."/>
            <person name="Arachchi H.M."/>
            <person name="Berlin A.M."/>
            <person name="Chapman S.B."/>
            <person name="Dewar J."/>
            <person name="Goldberg J."/>
            <person name="Griggs A."/>
            <person name="Gujja S."/>
            <person name="Hansen M."/>
            <person name="Howarth C."/>
            <person name="Imamovic A."/>
            <person name="Larimer J."/>
            <person name="McCowan C."/>
            <person name="Murphy C."/>
            <person name="Neiman D."/>
            <person name="Pearson M."/>
            <person name="Priest M."/>
            <person name="Roberts A."/>
            <person name="Saif S."/>
            <person name="Shea T."/>
            <person name="Sisk P."/>
            <person name="Sykes S."/>
            <person name="Wortman J."/>
            <person name="Nusbaum C."/>
            <person name="Birren B."/>
        </authorList>
    </citation>
    <scope>NUCLEOTIDE SEQUENCE [LARGE SCALE GENOMIC DNA]</scope>
    <source>
        <strain evidence="2">PRA339</strain>
    </source>
</reference>
<reference evidence="1 2" key="2">
    <citation type="submission" date="2014-03" db="EMBL/GenBank/DDBJ databases">
        <title>The Genome Sequence of Anncaliia algerae insect isolate PRA339.</title>
        <authorList>
            <consortium name="The Broad Institute Genome Sequencing Platform"/>
            <consortium name="The Broad Institute Genome Sequencing Center for Infectious Disease"/>
            <person name="Cuomo C."/>
            <person name="Becnel J."/>
            <person name="Sanscrainte N."/>
            <person name="Walker B."/>
            <person name="Young S.K."/>
            <person name="Zeng Q."/>
            <person name="Gargeya S."/>
            <person name="Fitzgerald M."/>
            <person name="Haas B."/>
            <person name="Abouelleil A."/>
            <person name="Alvarado L."/>
            <person name="Arachchi H.M."/>
            <person name="Berlin A.M."/>
            <person name="Chapman S.B."/>
            <person name="Dewar J."/>
            <person name="Goldberg J."/>
            <person name="Griggs A."/>
            <person name="Gujja S."/>
            <person name="Hansen M."/>
            <person name="Howarth C."/>
            <person name="Imamovic A."/>
            <person name="Larimer J."/>
            <person name="McCowan C."/>
            <person name="Murphy C."/>
            <person name="Neiman D."/>
            <person name="Pearson M."/>
            <person name="Priest M."/>
            <person name="Roberts A."/>
            <person name="Saif S."/>
            <person name="Shea T."/>
            <person name="Sisk P."/>
            <person name="Sykes S."/>
            <person name="Wortman J."/>
            <person name="Nusbaum C."/>
            <person name="Birren B."/>
        </authorList>
    </citation>
    <scope>NUCLEOTIDE SEQUENCE [LARGE SCALE GENOMIC DNA]</scope>
    <source>
        <strain evidence="1 2">PRA339</strain>
    </source>
</reference>
<keyword evidence="2" id="KW-1185">Reference proteome</keyword>
<evidence type="ECO:0000313" key="2">
    <source>
        <dbReference type="Proteomes" id="UP000030655"/>
    </source>
</evidence>
<dbReference type="OrthoDB" id="2197735at2759"/>